<dbReference type="Gene3D" id="3.30.420.40">
    <property type="match status" value="2"/>
</dbReference>
<keyword evidence="10 16" id="KW-0418">Kinase</keyword>
<keyword evidence="16" id="KW-0479">Metal-binding</keyword>
<feature type="binding site" evidence="16">
    <location>
        <begin position="113"/>
        <end position="116"/>
    </location>
    <ligand>
        <name>substrate</name>
    </ligand>
</feature>
<dbReference type="AlphaFoldDB" id="A0A6B1D3R4"/>
<accession>A0A6B1D3R4</accession>
<dbReference type="GO" id="GO:0015937">
    <property type="term" value="P:coenzyme A biosynthetic process"/>
    <property type="evidence" value="ECO:0007669"/>
    <property type="project" value="UniProtKB-UniRule"/>
</dbReference>
<dbReference type="GO" id="GO:0046872">
    <property type="term" value="F:metal ion binding"/>
    <property type="evidence" value="ECO:0007669"/>
    <property type="project" value="UniProtKB-KW"/>
</dbReference>
<feature type="binding site" evidence="16">
    <location>
        <position position="135"/>
    </location>
    <ligand>
        <name>K(+)</name>
        <dbReference type="ChEBI" id="CHEBI:29103"/>
    </ligand>
</feature>
<evidence type="ECO:0000256" key="16">
    <source>
        <dbReference type="HAMAP-Rule" id="MF_01274"/>
    </source>
</evidence>
<evidence type="ECO:0000256" key="7">
    <source>
        <dbReference type="ARBA" id="ARBA00022490"/>
    </source>
</evidence>
<dbReference type="GO" id="GO:0004594">
    <property type="term" value="F:pantothenate kinase activity"/>
    <property type="evidence" value="ECO:0007669"/>
    <property type="project" value="UniProtKB-UniRule"/>
</dbReference>
<dbReference type="UniPathway" id="UPA00241">
    <property type="reaction ID" value="UER00352"/>
</dbReference>
<comment type="catalytic activity">
    <reaction evidence="1 16">
        <text>(R)-pantothenate + ATP = (R)-4'-phosphopantothenate + ADP + H(+)</text>
        <dbReference type="Rhea" id="RHEA:16373"/>
        <dbReference type="ChEBI" id="CHEBI:10986"/>
        <dbReference type="ChEBI" id="CHEBI:15378"/>
        <dbReference type="ChEBI" id="CHEBI:29032"/>
        <dbReference type="ChEBI" id="CHEBI:30616"/>
        <dbReference type="ChEBI" id="CHEBI:456216"/>
        <dbReference type="EC" id="2.7.1.33"/>
    </reaction>
</comment>
<evidence type="ECO:0000256" key="13">
    <source>
        <dbReference type="ARBA" id="ARBA00022993"/>
    </source>
</evidence>
<evidence type="ECO:0000256" key="12">
    <source>
        <dbReference type="ARBA" id="ARBA00022958"/>
    </source>
</evidence>
<evidence type="ECO:0000256" key="11">
    <source>
        <dbReference type="ARBA" id="ARBA00022840"/>
    </source>
</evidence>
<name>A0A6B1D3R4_9CHLR</name>
<feature type="compositionally biased region" description="Acidic residues" evidence="17">
    <location>
        <begin position="19"/>
        <end position="28"/>
    </location>
</feature>
<dbReference type="Pfam" id="PF03309">
    <property type="entry name" value="Pan_kinase"/>
    <property type="match status" value="1"/>
</dbReference>
<sequence length="277" mass="29169">MLLAVDIGNSSVVMGAYGDSDDDNDEDPLATRRLPADRRGRPEALRQSLLAFWQESGFGAQDFEDAALCSVVAPLTELWKGMLADVLEREPLVLHQGMDVGVILEVRNPDQVGMDRLVDAAAVRARTTGAAVAVDFGTATTFNVVDAGGRFRGGAIAPGLATAAESLMERAPVLLDLARESGDQLPASTGVALVPPSSAIGRDTDEALRSGVVLGYTGLVEGLLARIRDELDTPLTVISTGGLGNIVTPLTSAIDQYDPWLTLAGIRTVYRLNASRA</sequence>
<dbReference type="PANTHER" id="PTHR34265">
    <property type="entry name" value="TYPE III PANTOTHENATE KINASE"/>
    <property type="match status" value="1"/>
</dbReference>
<dbReference type="HAMAP" id="MF_01274">
    <property type="entry name" value="Pantothen_kinase_3"/>
    <property type="match status" value="1"/>
</dbReference>
<comment type="cofactor">
    <cofactor evidence="16">
        <name>NH4(+)</name>
        <dbReference type="ChEBI" id="CHEBI:28938"/>
    </cofactor>
    <cofactor evidence="16">
        <name>K(+)</name>
        <dbReference type="ChEBI" id="CHEBI:29103"/>
    </cofactor>
    <text evidence="16">A monovalent cation. Ammonium or potassium.</text>
</comment>
<dbReference type="CDD" id="cd24015">
    <property type="entry name" value="ASKHA_NBD_PanK-III"/>
    <property type="match status" value="1"/>
</dbReference>
<feature type="region of interest" description="Disordered" evidence="17">
    <location>
        <begin position="16"/>
        <end position="38"/>
    </location>
</feature>
<evidence type="ECO:0000256" key="17">
    <source>
        <dbReference type="SAM" id="MobiDB-lite"/>
    </source>
</evidence>
<dbReference type="InterPro" id="IPR004619">
    <property type="entry name" value="Type_III_PanK"/>
</dbReference>
<dbReference type="GO" id="GO:0005524">
    <property type="term" value="F:ATP binding"/>
    <property type="evidence" value="ECO:0007669"/>
    <property type="project" value="UniProtKB-UniRule"/>
</dbReference>
<evidence type="ECO:0000256" key="14">
    <source>
        <dbReference type="ARBA" id="ARBA00038036"/>
    </source>
</evidence>
<dbReference type="NCBIfam" id="TIGR00671">
    <property type="entry name" value="baf"/>
    <property type="match status" value="1"/>
</dbReference>
<comment type="subunit">
    <text evidence="5 16">Homodimer.</text>
</comment>
<comment type="caution">
    <text evidence="16">Lacks conserved residue(s) required for the propagation of feature annotation.</text>
</comment>
<feature type="binding site" evidence="16">
    <location>
        <position position="138"/>
    </location>
    <ligand>
        <name>ATP</name>
        <dbReference type="ChEBI" id="CHEBI:30616"/>
    </ligand>
</feature>
<comment type="function">
    <text evidence="16">Catalyzes the phosphorylation of pantothenate (Pan), the first step in CoA biosynthesis.</text>
</comment>
<organism evidence="18">
    <name type="scientific">Caldilineaceae bacterium SB0661_bin_32</name>
    <dbReference type="NCBI Taxonomy" id="2605255"/>
    <lineage>
        <taxon>Bacteria</taxon>
        <taxon>Bacillati</taxon>
        <taxon>Chloroflexota</taxon>
        <taxon>Caldilineae</taxon>
        <taxon>Caldilineales</taxon>
        <taxon>Caldilineaceae</taxon>
    </lineage>
</organism>
<comment type="similarity">
    <text evidence="14 16">Belongs to the type III pantothenate kinase family.</text>
</comment>
<comment type="pathway">
    <text evidence="4 16">Cofactor biosynthesis; coenzyme A biosynthesis; CoA from (R)-pantothenate: step 1/5.</text>
</comment>
<evidence type="ECO:0000256" key="6">
    <source>
        <dbReference type="ARBA" id="ARBA00012102"/>
    </source>
</evidence>
<feature type="binding site" evidence="16">
    <location>
        <begin position="6"/>
        <end position="13"/>
    </location>
    <ligand>
        <name>ATP</name>
        <dbReference type="ChEBI" id="CHEBI:30616"/>
    </ligand>
</feature>
<dbReference type="EC" id="2.7.1.33" evidence="6 16"/>
<evidence type="ECO:0000256" key="9">
    <source>
        <dbReference type="ARBA" id="ARBA00022741"/>
    </source>
</evidence>
<evidence type="ECO:0000256" key="5">
    <source>
        <dbReference type="ARBA" id="ARBA00011738"/>
    </source>
</evidence>
<comment type="subcellular location">
    <subcellularLocation>
        <location evidence="3 16">Cytoplasm</location>
    </subcellularLocation>
</comment>
<keyword evidence="11 16" id="KW-0067">ATP-binding</keyword>
<keyword evidence="12 16" id="KW-0630">Potassium</keyword>
<keyword evidence="9 16" id="KW-0547">Nucleotide-binding</keyword>
<feature type="binding site" evidence="16">
    <location>
        <position position="204"/>
    </location>
    <ligand>
        <name>substrate</name>
    </ligand>
</feature>
<evidence type="ECO:0000256" key="10">
    <source>
        <dbReference type="ARBA" id="ARBA00022777"/>
    </source>
</evidence>
<dbReference type="SUPFAM" id="SSF53067">
    <property type="entry name" value="Actin-like ATPase domain"/>
    <property type="match status" value="2"/>
</dbReference>
<comment type="caution">
    <text evidence="18">The sequence shown here is derived from an EMBL/GenBank/DDBJ whole genome shotgun (WGS) entry which is preliminary data.</text>
</comment>
<evidence type="ECO:0000256" key="1">
    <source>
        <dbReference type="ARBA" id="ARBA00001206"/>
    </source>
</evidence>
<evidence type="ECO:0000256" key="8">
    <source>
        <dbReference type="ARBA" id="ARBA00022679"/>
    </source>
</evidence>
<protein>
    <recommendedName>
        <fullName evidence="15 16">Type III pantothenate kinase</fullName>
        <ecNumber evidence="6 16">2.7.1.33</ecNumber>
    </recommendedName>
    <alternativeName>
        <fullName evidence="16">PanK-III</fullName>
    </alternativeName>
    <alternativeName>
        <fullName evidence="16">Pantothenic acid kinase</fullName>
    </alternativeName>
</protein>
<keyword evidence="13 16" id="KW-0173">Coenzyme A biosynthesis</keyword>
<reference evidence="18" key="1">
    <citation type="submission" date="2019-09" db="EMBL/GenBank/DDBJ databases">
        <title>Characterisation of the sponge microbiome using genome-centric metagenomics.</title>
        <authorList>
            <person name="Engelberts J.P."/>
            <person name="Robbins S.J."/>
            <person name="De Goeij J.M."/>
            <person name="Aranda M."/>
            <person name="Bell S.C."/>
            <person name="Webster N.S."/>
        </authorList>
    </citation>
    <scope>NUCLEOTIDE SEQUENCE</scope>
    <source>
        <strain evidence="18">SB0661_bin_32</strain>
    </source>
</reference>
<evidence type="ECO:0000256" key="2">
    <source>
        <dbReference type="ARBA" id="ARBA00001958"/>
    </source>
</evidence>
<evidence type="ECO:0000313" key="18">
    <source>
        <dbReference type="EMBL" id="MYC94226.1"/>
    </source>
</evidence>
<keyword evidence="8 16" id="KW-0808">Transferase</keyword>
<dbReference type="InterPro" id="IPR043129">
    <property type="entry name" value="ATPase_NBD"/>
</dbReference>
<evidence type="ECO:0000256" key="4">
    <source>
        <dbReference type="ARBA" id="ARBA00005225"/>
    </source>
</evidence>
<feature type="active site" description="Proton acceptor" evidence="16">
    <location>
        <position position="115"/>
    </location>
</feature>
<dbReference type="EMBL" id="VXMH01000021">
    <property type="protein sequence ID" value="MYC94226.1"/>
    <property type="molecule type" value="Genomic_DNA"/>
</dbReference>
<evidence type="ECO:0000256" key="3">
    <source>
        <dbReference type="ARBA" id="ARBA00004496"/>
    </source>
</evidence>
<comment type="cofactor">
    <cofactor evidence="2">
        <name>K(+)</name>
        <dbReference type="ChEBI" id="CHEBI:29103"/>
    </cofactor>
</comment>
<dbReference type="PANTHER" id="PTHR34265:SF1">
    <property type="entry name" value="TYPE III PANTOTHENATE KINASE"/>
    <property type="match status" value="1"/>
</dbReference>
<evidence type="ECO:0000256" key="15">
    <source>
        <dbReference type="ARBA" id="ARBA00040883"/>
    </source>
</evidence>
<gene>
    <name evidence="16" type="primary">coaX</name>
    <name evidence="18" type="ORF">F4X14_04585</name>
</gene>
<keyword evidence="7 16" id="KW-0963">Cytoplasm</keyword>
<dbReference type="GO" id="GO:0005737">
    <property type="term" value="C:cytoplasm"/>
    <property type="evidence" value="ECO:0007669"/>
    <property type="project" value="UniProtKB-SubCell"/>
</dbReference>
<proteinExistence type="inferred from homology"/>